<organism evidence="1 2">
    <name type="scientific">Romanomermis culicivorax</name>
    <name type="common">Nematode worm</name>
    <dbReference type="NCBI Taxonomy" id="13658"/>
    <lineage>
        <taxon>Eukaryota</taxon>
        <taxon>Metazoa</taxon>
        <taxon>Ecdysozoa</taxon>
        <taxon>Nematoda</taxon>
        <taxon>Enoplea</taxon>
        <taxon>Dorylaimia</taxon>
        <taxon>Mermithida</taxon>
        <taxon>Mermithoidea</taxon>
        <taxon>Mermithidae</taxon>
        <taxon>Romanomermis</taxon>
    </lineage>
</organism>
<dbReference type="AlphaFoldDB" id="A0A915I8R2"/>
<keyword evidence="1" id="KW-1185">Reference proteome</keyword>
<dbReference type="Proteomes" id="UP000887565">
    <property type="component" value="Unplaced"/>
</dbReference>
<reference evidence="2" key="1">
    <citation type="submission" date="2022-11" db="UniProtKB">
        <authorList>
            <consortium name="WormBaseParasite"/>
        </authorList>
    </citation>
    <scope>IDENTIFICATION</scope>
</reference>
<name>A0A915I8R2_ROMCU</name>
<evidence type="ECO:0000313" key="2">
    <source>
        <dbReference type="WBParaSite" id="nRc.2.0.1.t09705-RA"/>
    </source>
</evidence>
<sequence>TIFTKSFCSALEFLVLSKKVAFTLSASIKAPASMTNSKDSSSLTTAAVRPAALLAFPLV</sequence>
<protein>
    <submittedName>
        <fullName evidence="2">Uncharacterized protein</fullName>
    </submittedName>
</protein>
<accession>A0A915I8R2</accession>
<dbReference type="WBParaSite" id="nRc.2.0.1.t09705-RA">
    <property type="protein sequence ID" value="nRc.2.0.1.t09705-RA"/>
    <property type="gene ID" value="nRc.2.0.1.g09705"/>
</dbReference>
<evidence type="ECO:0000313" key="1">
    <source>
        <dbReference type="Proteomes" id="UP000887565"/>
    </source>
</evidence>
<proteinExistence type="predicted"/>